<keyword evidence="5" id="KW-0812">Transmembrane</keyword>
<dbReference type="InterPro" id="IPR034164">
    <property type="entry name" value="Pepsin-like_dom"/>
</dbReference>
<feature type="compositionally biased region" description="Polar residues" evidence="4">
    <location>
        <begin position="575"/>
        <end position="584"/>
    </location>
</feature>
<dbReference type="AlphaFoldDB" id="A0A8H5HFJ8"/>
<accession>A0A8H5HFJ8</accession>
<dbReference type="OrthoDB" id="15189at2759"/>
<dbReference type="Gene3D" id="2.40.70.10">
    <property type="entry name" value="Acid Proteases"/>
    <property type="match status" value="2"/>
</dbReference>
<dbReference type="CDD" id="cd22541">
    <property type="entry name" value="SP5_N"/>
    <property type="match status" value="1"/>
</dbReference>
<evidence type="ECO:0000256" key="5">
    <source>
        <dbReference type="SAM" id="Phobius"/>
    </source>
</evidence>
<protein>
    <recommendedName>
        <fullName evidence="6">Peptidase A1 domain-containing protein</fullName>
    </recommendedName>
</protein>
<feature type="region of interest" description="Disordered" evidence="4">
    <location>
        <begin position="530"/>
        <end position="584"/>
    </location>
</feature>
<keyword evidence="5" id="KW-0472">Membrane</keyword>
<gene>
    <name evidence="7" type="ORF">D9615_002731</name>
</gene>
<keyword evidence="8" id="KW-1185">Reference proteome</keyword>
<dbReference type="InterPro" id="IPR001461">
    <property type="entry name" value="Aspartic_peptidase_A1"/>
</dbReference>
<feature type="transmembrane region" description="Helical" evidence="5">
    <location>
        <begin position="471"/>
        <end position="494"/>
    </location>
</feature>
<dbReference type="EMBL" id="JAACJP010000008">
    <property type="protein sequence ID" value="KAF5382468.1"/>
    <property type="molecule type" value="Genomic_DNA"/>
</dbReference>
<reference evidence="7 8" key="1">
    <citation type="journal article" date="2020" name="ISME J.">
        <title>Uncovering the hidden diversity of litter-decomposition mechanisms in mushroom-forming fungi.</title>
        <authorList>
            <person name="Floudas D."/>
            <person name="Bentzer J."/>
            <person name="Ahren D."/>
            <person name="Johansson T."/>
            <person name="Persson P."/>
            <person name="Tunlid A."/>
        </authorList>
    </citation>
    <scope>NUCLEOTIDE SEQUENCE [LARGE SCALE GENOMIC DNA]</scope>
    <source>
        <strain evidence="7 8">CBS 661.87</strain>
    </source>
</reference>
<dbReference type="Pfam" id="PF00026">
    <property type="entry name" value="Asp"/>
    <property type="match status" value="1"/>
</dbReference>
<evidence type="ECO:0000256" key="1">
    <source>
        <dbReference type="ARBA" id="ARBA00007447"/>
    </source>
</evidence>
<feature type="compositionally biased region" description="Low complexity" evidence="4">
    <location>
        <begin position="530"/>
        <end position="547"/>
    </location>
</feature>
<evidence type="ECO:0000259" key="6">
    <source>
        <dbReference type="PROSITE" id="PS51767"/>
    </source>
</evidence>
<keyword evidence="2 3" id="KW-0064">Aspartyl protease</keyword>
<dbReference type="PANTHER" id="PTHR47966">
    <property type="entry name" value="BETA-SITE APP-CLEAVING ENZYME, ISOFORM A-RELATED"/>
    <property type="match status" value="1"/>
</dbReference>
<evidence type="ECO:0000313" key="8">
    <source>
        <dbReference type="Proteomes" id="UP000565441"/>
    </source>
</evidence>
<dbReference type="GO" id="GO:0004190">
    <property type="term" value="F:aspartic-type endopeptidase activity"/>
    <property type="evidence" value="ECO:0007669"/>
    <property type="project" value="UniProtKB-KW"/>
</dbReference>
<dbReference type="PANTHER" id="PTHR47966:SF73">
    <property type="entry name" value="PEPTIDASE A1 DOMAIN-CONTAINING PROTEIN"/>
    <property type="match status" value="1"/>
</dbReference>
<feature type="transmembrane region" description="Helical" evidence="5">
    <location>
        <begin position="27"/>
        <end position="51"/>
    </location>
</feature>
<feature type="domain" description="Peptidase A1" evidence="6">
    <location>
        <begin position="83"/>
        <end position="424"/>
    </location>
</feature>
<keyword evidence="3" id="KW-0378">Hydrolase</keyword>
<organism evidence="7 8">
    <name type="scientific">Tricholomella constricta</name>
    <dbReference type="NCBI Taxonomy" id="117010"/>
    <lineage>
        <taxon>Eukaryota</taxon>
        <taxon>Fungi</taxon>
        <taxon>Dikarya</taxon>
        <taxon>Basidiomycota</taxon>
        <taxon>Agaricomycotina</taxon>
        <taxon>Agaricomycetes</taxon>
        <taxon>Agaricomycetidae</taxon>
        <taxon>Agaricales</taxon>
        <taxon>Tricholomatineae</taxon>
        <taxon>Lyophyllaceae</taxon>
        <taxon>Tricholomella</taxon>
    </lineage>
</organism>
<dbReference type="InterPro" id="IPR021109">
    <property type="entry name" value="Peptidase_aspartic_dom_sf"/>
</dbReference>
<dbReference type="Proteomes" id="UP000565441">
    <property type="component" value="Unassembled WGS sequence"/>
</dbReference>
<evidence type="ECO:0000313" key="7">
    <source>
        <dbReference type="EMBL" id="KAF5382468.1"/>
    </source>
</evidence>
<evidence type="ECO:0000256" key="4">
    <source>
        <dbReference type="SAM" id="MobiDB-lite"/>
    </source>
</evidence>
<dbReference type="GO" id="GO:0006508">
    <property type="term" value="P:proteolysis"/>
    <property type="evidence" value="ECO:0007669"/>
    <property type="project" value="UniProtKB-KW"/>
</dbReference>
<dbReference type="PROSITE" id="PS51767">
    <property type="entry name" value="PEPTIDASE_A1"/>
    <property type="match status" value="1"/>
</dbReference>
<dbReference type="PROSITE" id="PS00141">
    <property type="entry name" value="ASP_PROTEASE"/>
    <property type="match status" value="1"/>
</dbReference>
<name>A0A8H5HFJ8_9AGAR</name>
<keyword evidence="5" id="KW-1133">Transmembrane helix</keyword>
<evidence type="ECO:0000256" key="3">
    <source>
        <dbReference type="RuleBase" id="RU000454"/>
    </source>
</evidence>
<dbReference type="InterPro" id="IPR001969">
    <property type="entry name" value="Aspartic_peptidase_AS"/>
</dbReference>
<proteinExistence type="inferred from homology"/>
<sequence>MLTRGTLGRLPGWQTTLTSSSSTSPRYLLPLMGLLHYVVLLAYLIALASALRLNIHGVRKASHSSLRRRALGSELNNTADVSYYAEIKVGGKRYTLLVDTGSSDLWIAGNVPNSNFTRFSSGVNYAVGALLFSQGPIKTAEVEFVGHTIPDQALLEVTPDRENKDDEGIIGLGPNAGSNIYQEMKNVAGAALVDRIFLQNRTTPNYLTFLLGRSDDPTDFYSGSLTIGEVLDRFEDVLKQPKLPVVDVAAHESNDQHFQILLDENGFIGPDGKSIPIRSEVTLTRTPKQAIVVVDTGFSLPQVPSSVAAAIYSRFVGAQLVDIGSVGEIWILPCKQEVNITLKFHGDAYNPPVLRLPKPTLSDPNTIGLHTVEDSAGNPLCIGTFQPFSYNRGPSPNYDMVLGMAFLRNVYVLVDYGDFIVGSNNKADPYLQFLSTTDAVEAHADFVNVRLNGVDTTGSHGGIKKRGVRPMVYYIVITVIVVGVLTALAVFFIFRRRRNRKLAAQGSSVPHAAPDMSVLGPPPSYSYPQGPYVMQPPQSYHPQHSPYAQASPPNNIHVPPYPHQHPHDLHAIPAQPSTPYTRAV</sequence>
<evidence type="ECO:0000256" key="2">
    <source>
        <dbReference type="ARBA" id="ARBA00022750"/>
    </source>
</evidence>
<keyword evidence="3" id="KW-0645">Protease</keyword>
<comment type="similarity">
    <text evidence="1 3">Belongs to the peptidase A1 family.</text>
</comment>
<dbReference type="SUPFAM" id="SSF50630">
    <property type="entry name" value="Acid proteases"/>
    <property type="match status" value="1"/>
</dbReference>
<dbReference type="InterPro" id="IPR033121">
    <property type="entry name" value="PEPTIDASE_A1"/>
</dbReference>
<dbReference type="PRINTS" id="PR00792">
    <property type="entry name" value="PEPSIN"/>
</dbReference>
<comment type="caution">
    <text evidence="7">The sequence shown here is derived from an EMBL/GenBank/DDBJ whole genome shotgun (WGS) entry which is preliminary data.</text>
</comment>
<dbReference type="CDD" id="cd05471">
    <property type="entry name" value="pepsin_like"/>
    <property type="match status" value="1"/>
</dbReference>